<evidence type="ECO:0000313" key="2">
    <source>
        <dbReference type="EMBL" id="ABM72489.1"/>
    </source>
</evidence>
<dbReference type="GO" id="GO:0000270">
    <property type="term" value="P:peptidoglycan metabolic process"/>
    <property type="evidence" value="ECO:0007669"/>
    <property type="project" value="TreeGrafter"/>
</dbReference>
<dbReference type="InterPro" id="IPR051599">
    <property type="entry name" value="Cell_Envelope_Assoc"/>
</dbReference>
<dbReference type="InterPro" id="IPR003848">
    <property type="entry name" value="DUF218"/>
</dbReference>
<dbReference type="PANTHER" id="PTHR30336">
    <property type="entry name" value="INNER MEMBRANE PROTEIN, PROBABLE PERMEASE"/>
    <property type="match status" value="1"/>
</dbReference>
<dbReference type="CDD" id="cd06259">
    <property type="entry name" value="YdcF-like"/>
    <property type="match status" value="1"/>
</dbReference>
<dbReference type="RefSeq" id="WP_011820588.1">
    <property type="nucleotide sequence ID" value="NC_008817.1"/>
</dbReference>
<protein>
    <recommendedName>
        <fullName evidence="1">DUF218 domain-containing protein</fullName>
    </recommendedName>
</protein>
<dbReference type="Proteomes" id="UP000001589">
    <property type="component" value="Chromosome"/>
</dbReference>
<evidence type="ECO:0000259" key="1">
    <source>
        <dbReference type="Pfam" id="PF02698"/>
    </source>
</evidence>
<dbReference type="OrthoDB" id="9782395at2"/>
<name>A2BXH8_PROM5</name>
<dbReference type="GO" id="GO:0043164">
    <property type="term" value="P:Gram-negative-bacterium-type cell wall biogenesis"/>
    <property type="evidence" value="ECO:0007669"/>
    <property type="project" value="TreeGrafter"/>
</dbReference>
<proteinExistence type="predicted"/>
<dbReference type="GeneID" id="60201395"/>
<dbReference type="HOGENOM" id="CLU_053514_1_2_3"/>
<dbReference type="PANTHER" id="PTHR30336:SF4">
    <property type="entry name" value="ENVELOPE BIOGENESIS FACTOR ELYC"/>
    <property type="match status" value="1"/>
</dbReference>
<sequence>MLILLVIFIIRKKLRFIYSALIILLVFSNGVFSECLWRLLEYPWKRLEFSSINSADGIVVLSGGRHLPLGNTKIIEWHDPDRFLAGIELYKANKSNKLIFTGGVSLLTSNLPPEGTIYIKEAISMGIPKKDVLTTYPVYNTLEEAEAVKALLYREKPLSKKKIILVTSAFHMKRAKKVFEREGMNVLPYPVDFKSSRNFISSLTNIFKWIPSSSNLYKSSMAVREIIGRMIYNSWR</sequence>
<gene>
    <name evidence="2" type="ordered locus">P9515_12821</name>
</gene>
<dbReference type="EMBL" id="CP000552">
    <property type="protein sequence ID" value="ABM72489.1"/>
    <property type="molecule type" value="Genomic_DNA"/>
</dbReference>
<evidence type="ECO:0000313" key="3">
    <source>
        <dbReference type="Proteomes" id="UP000001589"/>
    </source>
</evidence>
<dbReference type="Gene3D" id="3.40.50.620">
    <property type="entry name" value="HUPs"/>
    <property type="match status" value="1"/>
</dbReference>
<dbReference type="InterPro" id="IPR014729">
    <property type="entry name" value="Rossmann-like_a/b/a_fold"/>
</dbReference>
<dbReference type="AlphaFoldDB" id="A2BXH8"/>
<feature type="domain" description="DUF218" evidence="1">
    <location>
        <begin position="56"/>
        <end position="228"/>
    </location>
</feature>
<reference evidence="2 3" key="1">
    <citation type="journal article" date="2007" name="PLoS Genet.">
        <title>Patterns and implications of gene gain and loss in the evolution of Prochlorococcus.</title>
        <authorList>
            <person name="Kettler G.C."/>
            <person name="Martiny A.C."/>
            <person name="Huang K."/>
            <person name="Zucker J."/>
            <person name="Coleman M.L."/>
            <person name="Rodrigue S."/>
            <person name="Chen F."/>
            <person name="Lapidus A."/>
            <person name="Ferriera S."/>
            <person name="Johnson J."/>
            <person name="Steglich C."/>
            <person name="Church G.M."/>
            <person name="Richardson P."/>
            <person name="Chisholm S.W."/>
        </authorList>
    </citation>
    <scope>NUCLEOTIDE SEQUENCE [LARGE SCALE GENOMIC DNA]</scope>
    <source>
        <strain evidence="2 3">MIT 9515</strain>
    </source>
</reference>
<accession>A2BXH8</accession>
<dbReference type="eggNOG" id="COG1434">
    <property type="taxonomic scope" value="Bacteria"/>
</dbReference>
<dbReference type="GO" id="GO:0005886">
    <property type="term" value="C:plasma membrane"/>
    <property type="evidence" value="ECO:0007669"/>
    <property type="project" value="TreeGrafter"/>
</dbReference>
<organism evidence="2 3">
    <name type="scientific">Prochlorococcus marinus (strain MIT 9515)</name>
    <dbReference type="NCBI Taxonomy" id="167542"/>
    <lineage>
        <taxon>Bacteria</taxon>
        <taxon>Bacillati</taxon>
        <taxon>Cyanobacteriota</taxon>
        <taxon>Cyanophyceae</taxon>
        <taxon>Synechococcales</taxon>
        <taxon>Prochlorococcaceae</taxon>
        <taxon>Prochlorococcus</taxon>
    </lineage>
</organism>
<dbReference type="KEGG" id="pmc:P9515_12821"/>
<dbReference type="Pfam" id="PF02698">
    <property type="entry name" value="DUF218"/>
    <property type="match status" value="1"/>
</dbReference>